<dbReference type="PANTHER" id="PTHR40048:SF1">
    <property type="entry name" value="RHAMNOSYL O-METHYLTRANSFERASE"/>
    <property type="match status" value="1"/>
</dbReference>
<dbReference type="AlphaFoldDB" id="A0A3M0CT36"/>
<name>A0A3M0CT36_9PROT</name>
<sequence>MNTGSSDYSNIKILSEEDKVLNFETVESRIGKYPATNAVDGRKVYDYIIENKIENILEIGTAHGKSACYMASALDTLGRGKVITLDIPAANNYDPNVYHVSEEAGLSEYIEPIFHQNGSHWSLRNLILENTNNGQCNQVFDFVFIDAYHDWAHASLDFFLADKLLRPGGTVVFDDLRWTFASSPSWKEKSNALDPEYRSTPHIHDVMTYIVAQHPHYKGFQDDGRWAWAKKST</sequence>
<evidence type="ECO:0000313" key="4">
    <source>
        <dbReference type="Proteomes" id="UP000271227"/>
    </source>
</evidence>
<evidence type="ECO:0000313" key="3">
    <source>
        <dbReference type="EMBL" id="RMB12642.1"/>
    </source>
</evidence>
<dbReference type="GO" id="GO:0005886">
    <property type="term" value="C:plasma membrane"/>
    <property type="evidence" value="ECO:0007669"/>
    <property type="project" value="TreeGrafter"/>
</dbReference>
<dbReference type="EMBL" id="REFR01000004">
    <property type="protein sequence ID" value="RMB12642.1"/>
    <property type="molecule type" value="Genomic_DNA"/>
</dbReference>
<dbReference type="RefSeq" id="WP_121936959.1">
    <property type="nucleotide sequence ID" value="NZ_REFR01000004.1"/>
</dbReference>
<keyword evidence="4" id="KW-1185">Reference proteome</keyword>
<protein>
    <submittedName>
        <fullName evidence="3">Methyltransferase family protein</fullName>
    </submittedName>
</protein>
<gene>
    <name evidence="3" type="ORF">BXY39_0176</name>
</gene>
<dbReference type="SUPFAM" id="SSF53335">
    <property type="entry name" value="S-adenosyl-L-methionine-dependent methyltransferases"/>
    <property type="match status" value="1"/>
</dbReference>
<dbReference type="GO" id="GO:0008168">
    <property type="term" value="F:methyltransferase activity"/>
    <property type="evidence" value="ECO:0007669"/>
    <property type="project" value="UniProtKB-KW"/>
</dbReference>
<dbReference type="OrthoDB" id="5623231at2"/>
<comment type="caution">
    <text evidence="3">The sequence shown here is derived from an EMBL/GenBank/DDBJ whole genome shotgun (WGS) entry which is preliminary data.</text>
</comment>
<evidence type="ECO:0000256" key="2">
    <source>
        <dbReference type="ARBA" id="ARBA00022679"/>
    </source>
</evidence>
<keyword evidence="2 3" id="KW-0808">Transferase</keyword>
<dbReference type="Proteomes" id="UP000271227">
    <property type="component" value="Unassembled WGS sequence"/>
</dbReference>
<reference evidence="3 4" key="1">
    <citation type="submission" date="2018-10" db="EMBL/GenBank/DDBJ databases">
        <title>Genomic Encyclopedia of Archaeal and Bacterial Type Strains, Phase II (KMG-II): from individual species to whole genera.</title>
        <authorList>
            <person name="Goeker M."/>
        </authorList>
    </citation>
    <scope>NUCLEOTIDE SEQUENCE [LARGE SCALE GENOMIC DNA]</scope>
    <source>
        <strain evidence="3 4">DSM 25217</strain>
    </source>
</reference>
<dbReference type="InterPro" id="IPR029063">
    <property type="entry name" value="SAM-dependent_MTases_sf"/>
</dbReference>
<dbReference type="CDD" id="cd02440">
    <property type="entry name" value="AdoMet_MTases"/>
    <property type="match status" value="1"/>
</dbReference>
<keyword evidence="1 3" id="KW-0489">Methyltransferase</keyword>
<organism evidence="3 4">
    <name type="scientific">Eilatimonas milleporae</name>
    <dbReference type="NCBI Taxonomy" id="911205"/>
    <lineage>
        <taxon>Bacteria</taxon>
        <taxon>Pseudomonadati</taxon>
        <taxon>Pseudomonadota</taxon>
        <taxon>Alphaproteobacteria</taxon>
        <taxon>Kordiimonadales</taxon>
        <taxon>Kordiimonadaceae</taxon>
        <taxon>Eilatimonas</taxon>
    </lineage>
</organism>
<dbReference type="Gene3D" id="3.40.50.150">
    <property type="entry name" value="Vaccinia Virus protein VP39"/>
    <property type="match status" value="1"/>
</dbReference>
<evidence type="ECO:0000256" key="1">
    <source>
        <dbReference type="ARBA" id="ARBA00022603"/>
    </source>
</evidence>
<proteinExistence type="predicted"/>
<dbReference type="Pfam" id="PF13578">
    <property type="entry name" value="Methyltransf_24"/>
    <property type="match status" value="1"/>
</dbReference>
<dbReference type="GO" id="GO:0071770">
    <property type="term" value="P:DIM/DIP cell wall layer assembly"/>
    <property type="evidence" value="ECO:0007669"/>
    <property type="project" value="TreeGrafter"/>
</dbReference>
<dbReference type="GO" id="GO:0032259">
    <property type="term" value="P:methylation"/>
    <property type="evidence" value="ECO:0007669"/>
    <property type="project" value="UniProtKB-KW"/>
</dbReference>
<dbReference type="PANTHER" id="PTHR40048">
    <property type="entry name" value="RHAMNOSYL O-METHYLTRANSFERASE"/>
    <property type="match status" value="1"/>
</dbReference>
<accession>A0A3M0CT36</accession>
<dbReference type="InParanoid" id="A0A3M0CT36"/>